<dbReference type="Proteomes" id="UP000005384">
    <property type="component" value="Unassembled WGS sequence"/>
</dbReference>
<evidence type="ECO:0000256" key="2">
    <source>
        <dbReference type="ARBA" id="ARBA00023235"/>
    </source>
</evidence>
<dbReference type="GO" id="GO:0016857">
    <property type="term" value="F:racemase and epimerase activity, acting on carbohydrates and derivatives"/>
    <property type="evidence" value="ECO:0007669"/>
    <property type="project" value="InterPro"/>
</dbReference>
<evidence type="ECO:0008006" key="5">
    <source>
        <dbReference type="Google" id="ProtNLM"/>
    </source>
</evidence>
<dbReference type="GO" id="GO:0005975">
    <property type="term" value="P:carbohydrate metabolic process"/>
    <property type="evidence" value="ECO:0007669"/>
    <property type="project" value="InterPro"/>
</dbReference>
<dbReference type="RefSeq" id="WP_006782013.1">
    <property type="nucleotide sequence ID" value="NZ_JH379028.1"/>
</dbReference>
<dbReference type="EMBL" id="ADLN01000111">
    <property type="protein sequence ID" value="EHI58023.1"/>
    <property type="molecule type" value="Genomic_DNA"/>
</dbReference>
<dbReference type="GO" id="GO:0046872">
    <property type="term" value="F:metal ion binding"/>
    <property type="evidence" value="ECO:0007669"/>
    <property type="project" value="UniProtKB-KW"/>
</dbReference>
<dbReference type="HOGENOM" id="CLU_1935169_0_0_9"/>
<keyword evidence="1" id="KW-0479">Metal-binding</keyword>
<evidence type="ECO:0000256" key="1">
    <source>
        <dbReference type="ARBA" id="ARBA00022723"/>
    </source>
</evidence>
<evidence type="ECO:0000313" key="3">
    <source>
        <dbReference type="EMBL" id="EHI58023.1"/>
    </source>
</evidence>
<protein>
    <recommendedName>
        <fullName evidence="5">Ribulose-phosphate 3-epimerase</fullName>
    </recommendedName>
</protein>
<dbReference type="InterPro" id="IPR011060">
    <property type="entry name" value="RibuloseP-bd_barrel"/>
</dbReference>
<reference evidence="3 4" key="1">
    <citation type="submission" date="2011-08" db="EMBL/GenBank/DDBJ databases">
        <title>The Genome Sequence of Clostridium hathewayi WAL-18680.</title>
        <authorList>
            <consortium name="The Broad Institute Genome Sequencing Platform"/>
            <person name="Earl A."/>
            <person name="Ward D."/>
            <person name="Feldgarden M."/>
            <person name="Gevers D."/>
            <person name="Finegold S.M."/>
            <person name="Summanen P.H."/>
            <person name="Molitoris D.R."/>
            <person name="Song M."/>
            <person name="Daigneault M."/>
            <person name="Allen-Vercoe E."/>
            <person name="Young S.K."/>
            <person name="Zeng Q."/>
            <person name="Gargeya S."/>
            <person name="Fitzgerald M."/>
            <person name="Haas B."/>
            <person name="Abouelleil A."/>
            <person name="Alvarado L."/>
            <person name="Arachchi H.M."/>
            <person name="Berlin A."/>
            <person name="Brown A."/>
            <person name="Chapman S.B."/>
            <person name="Chen Z."/>
            <person name="Dunbar C."/>
            <person name="Freedman E."/>
            <person name="Gearin G."/>
            <person name="Gellesch M."/>
            <person name="Goldberg J."/>
            <person name="Griggs A."/>
            <person name="Gujja S."/>
            <person name="Heiman D."/>
            <person name="Howarth C."/>
            <person name="Larson L."/>
            <person name="Lui A."/>
            <person name="MacDonald P.J.P."/>
            <person name="Montmayeur A."/>
            <person name="Murphy C."/>
            <person name="Neiman D."/>
            <person name="Pearson M."/>
            <person name="Priest M."/>
            <person name="Roberts A."/>
            <person name="Saif S."/>
            <person name="Shea T."/>
            <person name="Shenoy N."/>
            <person name="Sisk P."/>
            <person name="Stolte C."/>
            <person name="Sykes S."/>
            <person name="Wortman J."/>
            <person name="Nusbaum C."/>
            <person name="Birren B."/>
        </authorList>
    </citation>
    <scope>NUCLEOTIDE SEQUENCE [LARGE SCALE GENOMIC DNA]</scope>
    <source>
        <strain evidence="3 4">WAL-18680</strain>
    </source>
</reference>
<dbReference type="PANTHER" id="PTHR11749">
    <property type="entry name" value="RIBULOSE-5-PHOSPHATE-3-EPIMERASE"/>
    <property type="match status" value="1"/>
</dbReference>
<dbReference type="PATRIC" id="fig|742737.3.peg.4008"/>
<dbReference type="InterPro" id="IPR000056">
    <property type="entry name" value="Ribul_P_3_epim-like"/>
</dbReference>
<evidence type="ECO:0000313" key="4">
    <source>
        <dbReference type="Proteomes" id="UP000005384"/>
    </source>
</evidence>
<sequence>MVMNPLDYVEQLKELRPEIVFVHLDTSRYPSRVVDAFAQAGIRMGIALNPAELPDRYEYLREQVQDVLLMMCEPDGYGQRYRKGLEKKVSKALCDGWNVWLDGGMSMEQAAAFGEQGVCAVVLGRAVFET</sequence>
<organism evidence="3 4">
    <name type="scientific">Hungatella hathewayi WAL-18680</name>
    <dbReference type="NCBI Taxonomy" id="742737"/>
    <lineage>
        <taxon>Bacteria</taxon>
        <taxon>Bacillati</taxon>
        <taxon>Bacillota</taxon>
        <taxon>Clostridia</taxon>
        <taxon>Lachnospirales</taxon>
        <taxon>Lachnospiraceae</taxon>
        <taxon>Hungatella</taxon>
    </lineage>
</organism>
<dbReference type="AlphaFoldDB" id="G5IKJ4"/>
<keyword evidence="2" id="KW-0413">Isomerase</keyword>
<dbReference type="Pfam" id="PF00834">
    <property type="entry name" value="Ribul_P_3_epim"/>
    <property type="match status" value="1"/>
</dbReference>
<keyword evidence="4" id="KW-1185">Reference proteome</keyword>
<dbReference type="Gene3D" id="3.20.20.70">
    <property type="entry name" value="Aldolase class I"/>
    <property type="match status" value="1"/>
</dbReference>
<accession>G5IKJ4</accession>
<dbReference type="SUPFAM" id="SSF51366">
    <property type="entry name" value="Ribulose-phoshate binding barrel"/>
    <property type="match status" value="1"/>
</dbReference>
<name>G5IKJ4_9FIRM</name>
<dbReference type="InterPro" id="IPR013785">
    <property type="entry name" value="Aldolase_TIM"/>
</dbReference>
<proteinExistence type="predicted"/>
<comment type="caution">
    <text evidence="3">The sequence shown here is derived from an EMBL/GenBank/DDBJ whole genome shotgun (WGS) entry which is preliminary data.</text>
</comment>
<gene>
    <name evidence="3" type="ORF">HMPREF9473_04022</name>
</gene>